<dbReference type="EMBL" id="JAEUBF010000694">
    <property type="protein sequence ID" value="KAH3675863.1"/>
    <property type="molecule type" value="Genomic_DNA"/>
</dbReference>
<proteinExistence type="inferred from homology"/>
<evidence type="ECO:0000313" key="3">
    <source>
        <dbReference type="EMBL" id="KAH3675863.1"/>
    </source>
</evidence>
<comment type="similarity">
    <text evidence="2">Belongs to the ENY2 family.</text>
</comment>
<dbReference type="HAMAP" id="MF_03046">
    <property type="entry name" value="ENY2_Sus1"/>
    <property type="match status" value="1"/>
</dbReference>
<keyword evidence="2" id="KW-0156">Chromatin regulator</keyword>
<gene>
    <name evidence="2" type="primary">SUS1</name>
    <name evidence="3" type="ORF">WICMUC_002433</name>
</gene>
<sequence length="97" mass="11035">MSDSAQLRSKIQQQLIESGEYDRISLKLKQDLLNSGWIDEIKRLTHAELTKNGKVSNFKEISQKIEQVALDKVPADVKHGSLKEIKDFLEGALEKEL</sequence>
<keyword evidence="2" id="KW-0653">Protein transport</keyword>
<dbReference type="GO" id="GO:0071819">
    <property type="term" value="C:DUBm complex"/>
    <property type="evidence" value="ECO:0007669"/>
    <property type="project" value="UniProtKB-UniRule"/>
</dbReference>
<protein>
    <recommendedName>
        <fullName evidence="2">Transcription and mRNA export factor SUS1</fullName>
    </recommendedName>
</protein>
<dbReference type="GO" id="GO:0006368">
    <property type="term" value="P:transcription elongation by RNA polymerase II"/>
    <property type="evidence" value="ECO:0007669"/>
    <property type="project" value="UniProtKB-UniRule"/>
</dbReference>
<dbReference type="Pfam" id="PF10163">
    <property type="entry name" value="EnY2"/>
    <property type="match status" value="1"/>
</dbReference>
<name>A0A9P8PPE9_9ASCO</name>
<reference evidence="3" key="1">
    <citation type="journal article" date="2021" name="Open Biol.">
        <title>Shared evolutionary footprints suggest mitochondrial oxidative damage underlies multiple complex I losses in fungi.</title>
        <authorList>
            <person name="Schikora-Tamarit M.A."/>
            <person name="Marcet-Houben M."/>
            <person name="Nosek J."/>
            <person name="Gabaldon T."/>
        </authorList>
    </citation>
    <scope>NUCLEOTIDE SEQUENCE</scope>
    <source>
        <strain evidence="3">CBS6341</strain>
    </source>
</reference>
<keyword evidence="1 2" id="KW-0811">Translocation</keyword>
<keyword evidence="4" id="KW-1185">Reference proteome</keyword>
<evidence type="ECO:0000256" key="1">
    <source>
        <dbReference type="ARBA" id="ARBA00023010"/>
    </source>
</evidence>
<comment type="function">
    <text evidence="2">Involved in mRNA export coupled transcription activation by association with both the TREX-2 and the SAGA complexes. At the promoters, SAGA is required for recruitment of the basal transcription machinery. It influences RNA polymerase II transcriptional activity through different activities such as TBP interaction and promoter selectivity, interaction with transcription activators, and chromatin modification through histone acetylation and deubiquitination. Within the SAGA complex, participates to a subcomplex required for deubiquitination of H2B and for the maintenance of steady-state H3 methylation levels. The TREX-2 complex functions in docking export-competent ribonucleoprotein particles (mRNPs) to the nuclear entrance of the nuclear pore complex (nuclear basket). TREX-2 participates in mRNA export and accurate chromatin positioning in the nucleus by tethering genes to the nuclear periphery. May also be involved in cytoplasmic mRNA decay by interaction with components of P-bodies.</text>
</comment>
<keyword evidence="2" id="KW-0813">Transport</keyword>
<comment type="subunit">
    <text evidence="2">Component of the nuclear pore complex (NPC)-associated TREX-2 complex (transcription and export complex 2), composed of at least SUS1, SAC3, THP1, SEM1, and CDC31. TREX-2 contains 2 SUS1 chains. The TREX-2 complex interacts with the nucleoporin NUP1. Component of the 1.8 MDa SAGA transcription coactivator-HAT complex. SAGA is built of 5 distinct domains with specialized functions. Within the SAGA complex, SUS1, SGF11, SGF73 and UBP8 form an additional subcomplex of SAGA called the DUB module (deubiquitination module). Interacts directly with THP1, SAC3, SGF11, and with the RNA polymerase II.</text>
</comment>
<keyword evidence="2" id="KW-0509">mRNA transport</keyword>
<dbReference type="GO" id="GO:0006325">
    <property type="term" value="P:chromatin organization"/>
    <property type="evidence" value="ECO:0007669"/>
    <property type="project" value="UniProtKB-KW"/>
</dbReference>
<dbReference type="GO" id="GO:0015031">
    <property type="term" value="P:protein transport"/>
    <property type="evidence" value="ECO:0007669"/>
    <property type="project" value="UniProtKB-KW"/>
</dbReference>
<keyword evidence="2" id="KW-0805">Transcription regulation</keyword>
<evidence type="ECO:0000256" key="2">
    <source>
        <dbReference type="HAMAP-Rule" id="MF_03046"/>
    </source>
</evidence>
<keyword evidence="2" id="KW-0010">Activator</keyword>
<dbReference type="GO" id="GO:0005654">
    <property type="term" value="C:nucleoplasm"/>
    <property type="evidence" value="ECO:0007669"/>
    <property type="project" value="UniProtKB-SubCell"/>
</dbReference>
<dbReference type="GO" id="GO:0006406">
    <property type="term" value="P:mRNA export from nucleus"/>
    <property type="evidence" value="ECO:0007669"/>
    <property type="project" value="UniProtKB-UniRule"/>
</dbReference>
<dbReference type="AlphaFoldDB" id="A0A9P8PPE9"/>
<comment type="subcellular location">
    <subcellularLocation>
        <location evidence="2">Nucleus</location>
        <location evidence="2">Nucleoplasm</location>
    </subcellularLocation>
    <subcellularLocation>
        <location evidence="2">Cytoplasm</location>
        <location evidence="2">P-body</location>
    </subcellularLocation>
</comment>
<dbReference type="Gene3D" id="1.10.246.140">
    <property type="match status" value="1"/>
</dbReference>
<dbReference type="GO" id="GO:0000124">
    <property type="term" value="C:SAGA complex"/>
    <property type="evidence" value="ECO:0007669"/>
    <property type="project" value="UniProtKB-UniRule"/>
</dbReference>
<dbReference type="InterPro" id="IPR018783">
    <property type="entry name" value="TF_ENY2"/>
</dbReference>
<dbReference type="GO" id="GO:0000932">
    <property type="term" value="C:P-body"/>
    <property type="evidence" value="ECO:0007669"/>
    <property type="project" value="UniProtKB-SubCell"/>
</dbReference>
<keyword evidence="2" id="KW-0963">Cytoplasm</keyword>
<accession>A0A9P8PPE9</accession>
<dbReference type="OrthoDB" id="6221744at2759"/>
<dbReference type="PANTHER" id="PTHR12514">
    <property type="entry name" value="ENHANCER OF YELLOW 2 TRANSCRIPTION FACTOR"/>
    <property type="match status" value="1"/>
</dbReference>
<comment type="caution">
    <text evidence="3">The sequence shown here is derived from an EMBL/GenBank/DDBJ whole genome shotgun (WGS) entry which is preliminary data.</text>
</comment>
<keyword evidence="2" id="KW-0539">Nucleus</keyword>
<dbReference type="Proteomes" id="UP000769528">
    <property type="component" value="Unassembled WGS sequence"/>
</dbReference>
<dbReference type="InterPro" id="IPR038212">
    <property type="entry name" value="TF_EnY2_sf"/>
</dbReference>
<dbReference type="GO" id="GO:0005643">
    <property type="term" value="C:nuclear pore"/>
    <property type="evidence" value="ECO:0007669"/>
    <property type="project" value="UniProtKB-UniRule"/>
</dbReference>
<organism evidence="3 4">
    <name type="scientific">Wickerhamomyces mucosus</name>
    <dbReference type="NCBI Taxonomy" id="1378264"/>
    <lineage>
        <taxon>Eukaryota</taxon>
        <taxon>Fungi</taxon>
        <taxon>Dikarya</taxon>
        <taxon>Ascomycota</taxon>
        <taxon>Saccharomycotina</taxon>
        <taxon>Saccharomycetes</taxon>
        <taxon>Phaffomycetales</taxon>
        <taxon>Wickerhamomycetaceae</taxon>
        <taxon>Wickerhamomyces</taxon>
    </lineage>
</organism>
<reference evidence="3" key="2">
    <citation type="submission" date="2021-01" db="EMBL/GenBank/DDBJ databases">
        <authorList>
            <person name="Schikora-Tamarit M.A."/>
        </authorList>
    </citation>
    <scope>NUCLEOTIDE SEQUENCE</scope>
    <source>
        <strain evidence="3">CBS6341</strain>
    </source>
</reference>
<dbReference type="GO" id="GO:0070390">
    <property type="term" value="C:transcription export complex 2"/>
    <property type="evidence" value="ECO:0007669"/>
    <property type="project" value="UniProtKB-UniRule"/>
</dbReference>
<evidence type="ECO:0000313" key="4">
    <source>
        <dbReference type="Proteomes" id="UP000769528"/>
    </source>
</evidence>
<keyword evidence="2" id="KW-0804">Transcription</keyword>
<dbReference type="GO" id="GO:0003713">
    <property type="term" value="F:transcription coactivator activity"/>
    <property type="evidence" value="ECO:0007669"/>
    <property type="project" value="UniProtKB-UniRule"/>
</dbReference>